<gene>
    <name evidence="2" type="ORF">N7541_002287</name>
</gene>
<accession>A0A9W9RJK7</accession>
<dbReference type="Proteomes" id="UP001148299">
    <property type="component" value="Unassembled WGS sequence"/>
</dbReference>
<protein>
    <submittedName>
        <fullName evidence="2">Uncharacterized protein</fullName>
    </submittedName>
</protein>
<sequence>MLHWISINLLGPVIAIVSVERMISANAITTDGIADSSGQLIALMTAIFAICVAISETAAKYLGNSKRCQNGASDPAQYLLSRQAYCDSTPFSADQIAKATQGFITLQNKGDPAFLDDLIGASQGALNSRLPQDYPLTVCNREIAYITADRQYRNSSNGQSYGIIANYEAKDSIGWTPLLRTAFDGDISQIQHILDGVKALHLTDQR</sequence>
<evidence type="ECO:0000313" key="3">
    <source>
        <dbReference type="Proteomes" id="UP001148299"/>
    </source>
</evidence>
<evidence type="ECO:0000313" key="2">
    <source>
        <dbReference type="EMBL" id="KAJ5361443.1"/>
    </source>
</evidence>
<reference evidence="2" key="2">
    <citation type="journal article" date="2023" name="IMA Fungus">
        <title>Comparative genomic study of the Penicillium genus elucidates a diverse pangenome and 15 lateral gene transfer events.</title>
        <authorList>
            <person name="Petersen C."/>
            <person name="Sorensen T."/>
            <person name="Nielsen M.R."/>
            <person name="Sondergaard T.E."/>
            <person name="Sorensen J.L."/>
            <person name="Fitzpatrick D.A."/>
            <person name="Frisvad J.C."/>
            <person name="Nielsen K.L."/>
        </authorList>
    </citation>
    <scope>NUCLEOTIDE SEQUENCE</scope>
    <source>
        <strain evidence="2">IBT 35675</strain>
    </source>
</reference>
<feature type="chain" id="PRO_5040924711" evidence="1">
    <location>
        <begin position="16"/>
        <end position="206"/>
    </location>
</feature>
<dbReference type="EMBL" id="JAPZBR010000002">
    <property type="protein sequence ID" value="KAJ5361443.1"/>
    <property type="molecule type" value="Genomic_DNA"/>
</dbReference>
<reference evidence="2" key="1">
    <citation type="submission" date="2022-12" db="EMBL/GenBank/DDBJ databases">
        <authorList>
            <person name="Petersen C."/>
        </authorList>
    </citation>
    <scope>NUCLEOTIDE SEQUENCE</scope>
    <source>
        <strain evidence="2">IBT 35675</strain>
    </source>
</reference>
<feature type="signal peptide" evidence="1">
    <location>
        <begin position="1"/>
        <end position="15"/>
    </location>
</feature>
<comment type="caution">
    <text evidence="2">The sequence shown here is derived from an EMBL/GenBank/DDBJ whole genome shotgun (WGS) entry which is preliminary data.</text>
</comment>
<dbReference type="AlphaFoldDB" id="A0A9W9RJK7"/>
<organism evidence="2 3">
    <name type="scientific">Penicillium brevicompactum</name>
    <dbReference type="NCBI Taxonomy" id="5074"/>
    <lineage>
        <taxon>Eukaryota</taxon>
        <taxon>Fungi</taxon>
        <taxon>Dikarya</taxon>
        <taxon>Ascomycota</taxon>
        <taxon>Pezizomycotina</taxon>
        <taxon>Eurotiomycetes</taxon>
        <taxon>Eurotiomycetidae</taxon>
        <taxon>Eurotiales</taxon>
        <taxon>Aspergillaceae</taxon>
        <taxon>Penicillium</taxon>
    </lineage>
</organism>
<keyword evidence="1" id="KW-0732">Signal</keyword>
<keyword evidence="3" id="KW-1185">Reference proteome</keyword>
<evidence type="ECO:0000256" key="1">
    <source>
        <dbReference type="SAM" id="SignalP"/>
    </source>
</evidence>
<name>A0A9W9RJK7_PENBR</name>
<proteinExistence type="predicted"/>